<evidence type="ECO:0000313" key="2">
    <source>
        <dbReference type="Proteomes" id="UP001626550"/>
    </source>
</evidence>
<dbReference type="AlphaFoldDB" id="A0ABD2QP62"/>
<organism evidence="1 2">
    <name type="scientific">Cichlidogyrus casuarinus</name>
    <dbReference type="NCBI Taxonomy" id="1844966"/>
    <lineage>
        <taxon>Eukaryota</taxon>
        <taxon>Metazoa</taxon>
        <taxon>Spiralia</taxon>
        <taxon>Lophotrochozoa</taxon>
        <taxon>Platyhelminthes</taxon>
        <taxon>Monogenea</taxon>
        <taxon>Monopisthocotylea</taxon>
        <taxon>Dactylogyridea</taxon>
        <taxon>Ancyrocephalidae</taxon>
        <taxon>Cichlidogyrus</taxon>
    </lineage>
</organism>
<sequence length="104" mass="12040">MQSDLSSRRAFRTNLRFRHHTIARVDLRKVSQATRQLLSLKYTAHIPNATERFIPTVIVNSEETQSPDSGLEMDTRMSSHIVVSRISSCPKVSMKQPYDFEEFQ</sequence>
<comment type="caution">
    <text evidence="1">The sequence shown here is derived from an EMBL/GenBank/DDBJ whole genome shotgun (WGS) entry which is preliminary data.</text>
</comment>
<dbReference type="EMBL" id="JBJKFK010000020">
    <property type="protein sequence ID" value="KAL3320932.1"/>
    <property type="molecule type" value="Genomic_DNA"/>
</dbReference>
<protein>
    <submittedName>
        <fullName evidence="1">Uncharacterized protein</fullName>
    </submittedName>
</protein>
<reference evidence="1 2" key="1">
    <citation type="submission" date="2024-11" db="EMBL/GenBank/DDBJ databases">
        <title>Adaptive evolution of stress response genes in parasites aligns with host niche diversity.</title>
        <authorList>
            <person name="Hahn C."/>
            <person name="Resl P."/>
        </authorList>
    </citation>
    <scope>NUCLEOTIDE SEQUENCE [LARGE SCALE GENOMIC DNA]</scope>
    <source>
        <strain evidence="1">EGGRZ-B1_66</strain>
        <tissue evidence="1">Body</tissue>
    </source>
</reference>
<dbReference type="Proteomes" id="UP001626550">
    <property type="component" value="Unassembled WGS sequence"/>
</dbReference>
<evidence type="ECO:0000313" key="1">
    <source>
        <dbReference type="EMBL" id="KAL3320932.1"/>
    </source>
</evidence>
<accession>A0ABD2QP62</accession>
<proteinExistence type="predicted"/>
<keyword evidence="2" id="KW-1185">Reference proteome</keyword>
<name>A0ABD2QP62_9PLAT</name>
<gene>
    <name evidence="1" type="ORF">Ciccas_000378</name>
</gene>